<sequence>MRYVFLIFACLAVLWCFGQEANTIDLSEFQLENNTSPAFVLIGEAPSEIYVPENLKALTIHALSNLGGSLSVEVSPYYFINTKSEDRTYFRFIGVEKDGEQYKQKPFSGLNTTTLSFGYANKEFENVAEGERKTFSIGIRTRLLRFYNKEEVIRYYDEVSAILAGVDYPVEVLLRLQQTGDEEEKAGMIREFWDVEKLKKYSKPVKPVFQVDGALGYGTLFKENRIDSGTLNRFGAWLTSAFSLILNKGATRSTTNNYFNVLVIARYVEDGYTLAADKLYYRDIGGKVALEFGNFSFGYEYIKRNGTVSSERSVGNISYAINKDITLTGGFGKDFAGTDNLFTVFGINWGINMGKSTF</sequence>
<evidence type="ECO:0000313" key="2">
    <source>
        <dbReference type="EMBL" id="SFW51301.1"/>
    </source>
</evidence>
<feature type="chain" id="PRO_5012656453" evidence="1">
    <location>
        <begin position="22"/>
        <end position="358"/>
    </location>
</feature>
<dbReference type="STRING" id="1150368.SAMN02927921_02032"/>
<dbReference type="EMBL" id="FPJE01000010">
    <property type="protein sequence ID" value="SFW51301.1"/>
    <property type="molecule type" value="Genomic_DNA"/>
</dbReference>
<keyword evidence="3" id="KW-1185">Reference proteome</keyword>
<protein>
    <submittedName>
        <fullName evidence="2">Uncharacterized protein</fullName>
    </submittedName>
</protein>
<dbReference type="Proteomes" id="UP000182248">
    <property type="component" value="Unassembled WGS sequence"/>
</dbReference>
<dbReference type="OrthoDB" id="623250at2"/>
<accession>A0A1K1PUY6</accession>
<evidence type="ECO:0000256" key="1">
    <source>
        <dbReference type="SAM" id="SignalP"/>
    </source>
</evidence>
<evidence type="ECO:0000313" key="3">
    <source>
        <dbReference type="Proteomes" id="UP000182248"/>
    </source>
</evidence>
<feature type="signal peptide" evidence="1">
    <location>
        <begin position="1"/>
        <end position="21"/>
    </location>
</feature>
<dbReference type="AlphaFoldDB" id="A0A1K1PUY6"/>
<proteinExistence type="predicted"/>
<dbReference type="RefSeq" id="WP_072317262.1">
    <property type="nucleotide sequence ID" value="NZ_FPJE01000010.1"/>
</dbReference>
<reference evidence="2 3" key="1">
    <citation type="submission" date="2016-11" db="EMBL/GenBank/DDBJ databases">
        <authorList>
            <person name="Jaros S."/>
            <person name="Januszkiewicz K."/>
            <person name="Wedrychowicz H."/>
        </authorList>
    </citation>
    <scope>NUCLEOTIDE SEQUENCE [LARGE SCALE GENOMIC DNA]</scope>
    <source>
        <strain evidence="2 3">CGMCC 1.12145</strain>
    </source>
</reference>
<keyword evidence="1" id="KW-0732">Signal</keyword>
<gene>
    <name evidence="2" type="ORF">SAMN02927921_02032</name>
</gene>
<organism evidence="2 3">
    <name type="scientific">Sinomicrobium oceani</name>
    <dbReference type="NCBI Taxonomy" id="1150368"/>
    <lineage>
        <taxon>Bacteria</taxon>
        <taxon>Pseudomonadati</taxon>
        <taxon>Bacteroidota</taxon>
        <taxon>Flavobacteriia</taxon>
        <taxon>Flavobacteriales</taxon>
        <taxon>Flavobacteriaceae</taxon>
        <taxon>Sinomicrobium</taxon>
    </lineage>
</organism>
<name>A0A1K1PUY6_9FLAO</name>